<evidence type="ECO:0000256" key="2">
    <source>
        <dbReference type="ARBA" id="ARBA00022801"/>
    </source>
</evidence>
<dbReference type="Pfam" id="PF00144">
    <property type="entry name" value="Beta-lactamase"/>
    <property type="match status" value="1"/>
</dbReference>
<evidence type="ECO:0000259" key="3">
    <source>
        <dbReference type="Pfam" id="PF00144"/>
    </source>
</evidence>
<dbReference type="GO" id="GO:0016787">
    <property type="term" value="F:hydrolase activity"/>
    <property type="evidence" value="ECO:0007669"/>
    <property type="project" value="UniProtKB-KW"/>
</dbReference>
<feature type="domain" description="Beta-lactamase-related" evidence="3">
    <location>
        <begin position="14"/>
        <end position="393"/>
    </location>
</feature>
<reference evidence="5" key="1">
    <citation type="journal article" date="2023" name="Mol. Phylogenet. Evol.">
        <title>Genome-scale phylogeny and comparative genomics of the fungal order Sordariales.</title>
        <authorList>
            <person name="Hensen N."/>
            <person name="Bonometti L."/>
            <person name="Westerberg I."/>
            <person name="Brannstrom I.O."/>
            <person name="Guillou S."/>
            <person name="Cros-Aarteil S."/>
            <person name="Calhoun S."/>
            <person name="Haridas S."/>
            <person name="Kuo A."/>
            <person name="Mondo S."/>
            <person name="Pangilinan J."/>
            <person name="Riley R."/>
            <person name="LaButti K."/>
            <person name="Andreopoulos B."/>
            <person name="Lipzen A."/>
            <person name="Chen C."/>
            <person name="Yan M."/>
            <person name="Daum C."/>
            <person name="Ng V."/>
            <person name="Clum A."/>
            <person name="Steindorff A."/>
            <person name="Ohm R.A."/>
            <person name="Martin F."/>
            <person name="Silar P."/>
            <person name="Natvig D.O."/>
            <person name="Lalanne C."/>
            <person name="Gautier V."/>
            <person name="Ament-Velasquez S.L."/>
            <person name="Kruys A."/>
            <person name="Hutchinson M.I."/>
            <person name="Powell A.J."/>
            <person name="Barry K."/>
            <person name="Miller A.N."/>
            <person name="Grigoriev I.V."/>
            <person name="Debuchy R."/>
            <person name="Gladieux P."/>
            <person name="Hiltunen Thoren M."/>
            <person name="Johannesson H."/>
        </authorList>
    </citation>
    <scope>NUCLEOTIDE SEQUENCE [LARGE SCALE GENOMIC DNA]</scope>
    <source>
        <strain evidence="5">CBS 340.73</strain>
    </source>
</reference>
<sequence>MAATFKLDNILKEYVAQDADTKDKLLGAAFVVVSKDGVIYQGSAGRTDLPVTSPKFTPHSFTWVASLTKLVTITCIMRFVEEGLIRLDDDVRPLVPELARMQILRGFDETTGKPILEDNTKRITLRHLLTHTVGLGYDIADPDLNRWSKAVGRTATNLSYTLEGWNTPLKFAPGEGWYYGSAIDWAGQVLEKITPLPLEHILAHKICRPLGMRNTTFHPREVERNEGCTAIACSYRDKETGALSTGPAPVPVHPPVDSGGAGLWTTAADYARVLQALLQASAGGDIPGGVVSGAAAVEMFRPQLDERQHAMLKHLTDMFRDGMVPEFPPGTPLNHGLGGVINTEDVPGKRRKGSMMWAGMCNSHWWIDRETGIGATLIVNVLPQPDLVVNRLYNDLELAVYGDLVPEWENFKENGDIVARSQPRRRTEEFMARQD</sequence>
<dbReference type="Gene3D" id="3.40.710.10">
    <property type="entry name" value="DD-peptidase/beta-lactamase superfamily"/>
    <property type="match status" value="1"/>
</dbReference>
<comment type="similarity">
    <text evidence="1">Belongs to the class-A beta-lactamase family.</text>
</comment>
<organism evidence="4 5">
    <name type="scientific">Diplogelasinospora grovesii</name>
    <dbReference type="NCBI Taxonomy" id="303347"/>
    <lineage>
        <taxon>Eukaryota</taxon>
        <taxon>Fungi</taxon>
        <taxon>Dikarya</taxon>
        <taxon>Ascomycota</taxon>
        <taxon>Pezizomycotina</taxon>
        <taxon>Sordariomycetes</taxon>
        <taxon>Sordariomycetidae</taxon>
        <taxon>Sordariales</taxon>
        <taxon>Diplogelasinosporaceae</taxon>
        <taxon>Diplogelasinospora</taxon>
    </lineage>
</organism>
<comment type="caution">
    <text evidence="4">The sequence shown here is derived from an EMBL/GenBank/DDBJ whole genome shotgun (WGS) entry which is preliminary data.</text>
</comment>
<accession>A0AAN6N1J7</accession>
<keyword evidence="2" id="KW-0378">Hydrolase</keyword>
<gene>
    <name evidence="4" type="ORF">QBC46DRAFT_294478</name>
</gene>
<proteinExistence type="inferred from homology"/>
<dbReference type="PANTHER" id="PTHR43283">
    <property type="entry name" value="BETA-LACTAMASE-RELATED"/>
    <property type="match status" value="1"/>
</dbReference>
<dbReference type="PANTHER" id="PTHR43283:SF17">
    <property type="entry name" value="(LOVD), PUTATIVE (AFU_ORTHOLOGUE AFUA_5G00920)-RELATED"/>
    <property type="match status" value="1"/>
</dbReference>
<dbReference type="SUPFAM" id="SSF56601">
    <property type="entry name" value="beta-lactamase/transpeptidase-like"/>
    <property type="match status" value="1"/>
</dbReference>
<evidence type="ECO:0000256" key="1">
    <source>
        <dbReference type="ARBA" id="ARBA00009009"/>
    </source>
</evidence>
<keyword evidence="4" id="KW-0808">Transferase</keyword>
<name>A0AAN6N1J7_9PEZI</name>
<dbReference type="GO" id="GO:0016746">
    <property type="term" value="F:acyltransferase activity"/>
    <property type="evidence" value="ECO:0007669"/>
    <property type="project" value="UniProtKB-KW"/>
</dbReference>
<keyword evidence="4" id="KW-0012">Acyltransferase</keyword>
<dbReference type="AlphaFoldDB" id="A0AAN6N1J7"/>
<dbReference type="InterPro" id="IPR001466">
    <property type="entry name" value="Beta-lactam-related"/>
</dbReference>
<dbReference type="InterPro" id="IPR050789">
    <property type="entry name" value="Diverse_Enzym_Activities"/>
</dbReference>
<evidence type="ECO:0000313" key="4">
    <source>
        <dbReference type="EMBL" id="KAK3937359.1"/>
    </source>
</evidence>
<protein>
    <submittedName>
        <fullName evidence="4">Acyltransferase LovD</fullName>
    </submittedName>
</protein>
<dbReference type="Proteomes" id="UP001303473">
    <property type="component" value="Unassembled WGS sequence"/>
</dbReference>
<evidence type="ECO:0000313" key="5">
    <source>
        <dbReference type="Proteomes" id="UP001303473"/>
    </source>
</evidence>
<dbReference type="EMBL" id="MU853856">
    <property type="protein sequence ID" value="KAK3937359.1"/>
    <property type="molecule type" value="Genomic_DNA"/>
</dbReference>
<keyword evidence="5" id="KW-1185">Reference proteome</keyword>
<dbReference type="InterPro" id="IPR012338">
    <property type="entry name" value="Beta-lactam/transpept-like"/>
</dbReference>